<keyword evidence="3" id="KW-1185">Reference proteome</keyword>
<dbReference type="Proteomes" id="UP000346198">
    <property type="component" value="Unassembled WGS sequence"/>
</dbReference>
<gene>
    <name evidence="2" type="ORF">SCARR_03304</name>
</gene>
<feature type="signal peptide" evidence="1">
    <location>
        <begin position="1"/>
        <end position="20"/>
    </location>
</feature>
<dbReference type="AlphaFoldDB" id="A0A6C2ULU3"/>
<proteinExistence type="predicted"/>
<reference evidence="2 3" key="1">
    <citation type="submission" date="2019-04" db="EMBL/GenBank/DDBJ databases">
        <authorList>
            <person name="Van Vliet M D."/>
        </authorList>
    </citation>
    <scope>NUCLEOTIDE SEQUENCE [LARGE SCALE GENOMIC DNA]</scope>
    <source>
        <strain evidence="2 3">F21</strain>
    </source>
</reference>
<evidence type="ECO:0000313" key="2">
    <source>
        <dbReference type="EMBL" id="VGO21232.1"/>
    </source>
</evidence>
<evidence type="ECO:0000313" key="3">
    <source>
        <dbReference type="Proteomes" id="UP000346198"/>
    </source>
</evidence>
<protein>
    <submittedName>
        <fullName evidence="2">Uncharacterized protein</fullName>
    </submittedName>
</protein>
<dbReference type="RefSeq" id="WP_136062715.1">
    <property type="nucleotide sequence ID" value="NZ_CAAHFH010000002.1"/>
</dbReference>
<name>A0A6C2ULU3_9BACT</name>
<organism evidence="2 3">
    <name type="scientific">Pontiella sulfatireligans</name>
    <dbReference type="NCBI Taxonomy" id="2750658"/>
    <lineage>
        <taxon>Bacteria</taxon>
        <taxon>Pseudomonadati</taxon>
        <taxon>Kiritimatiellota</taxon>
        <taxon>Kiritimatiellia</taxon>
        <taxon>Kiritimatiellales</taxon>
        <taxon>Pontiellaceae</taxon>
        <taxon>Pontiella</taxon>
    </lineage>
</organism>
<sequence length="271" mass="29306">MKKLLMTVAVLACATTFVSAQVTSANIVGYGKVAKPGDGDLNIMGISFQSTSNNLSSICPPNQFKGSASDATQADRLYIWDSATDKYTIYALYDISFYGGIYENDIGWQNVEGYGFGAPYVDPVLPAGSAVWIQAAPLSASTNVITSGEVVSDAVVTNQIVSGLQIVSNPFSNATKLNDLNIAENATGDPSDATLADQITVWNEVTQKYEIFALYYYAPPYDLYNGWQPLGAFGYGTTPTTYELKTGQGFWYNAKAGFEWVESNKYLSAFN</sequence>
<accession>A0A6C2ULU3</accession>
<keyword evidence="1" id="KW-0732">Signal</keyword>
<dbReference type="EMBL" id="CAAHFH010000002">
    <property type="protein sequence ID" value="VGO21232.1"/>
    <property type="molecule type" value="Genomic_DNA"/>
</dbReference>
<feature type="chain" id="PRO_5025586163" evidence="1">
    <location>
        <begin position="21"/>
        <end position="271"/>
    </location>
</feature>
<evidence type="ECO:0000256" key="1">
    <source>
        <dbReference type="SAM" id="SignalP"/>
    </source>
</evidence>